<feature type="region of interest" description="Disordered" evidence="1">
    <location>
        <begin position="158"/>
        <end position="188"/>
    </location>
</feature>
<reference evidence="2" key="1">
    <citation type="submission" date="2021-06" db="EMBL/GenBank/DDBJ databases">
        <authorList>
            <person name="Hodson N. C."/>
            <person name="Mongue J. A."/>
            <person name="Jaron S. K."/>
        </authorList>
    </citation>
    <scope>NUCLEOTIDE SEQUENCE</scope>
</reference>
<evidence type="ECO:0000256" key="1">
    <source>
        <dbReference type="SAM" id="MobiDB-lite"/>
    </source>
</evidence>
<sequence length="188" mass="20669">KGVKRCVVPDPAPNLSEQVSSVAVEIINLRSFLVDSITSLWVPPTPLARPTLTMNVRRAFSVDSLELPPYVIPLVHTEQNAEVGAQIRDPAIEGVATATQSAEENSDNVFEIDGDDGDDSDVFELNNENLNKTFHDLNVTLSGNETRMVRELSVSLTRCDSNKSELKSPDEGVPEAKRHEPERIIKPP</sequence>
<dbReference type="AlphaFoldDB" id="A0A8J2LUV8"/>
<feature type="non-terminal residue" evidence="2">
    <location>
        <position position="188"/>
    </location>
</feature>
<gene>
    <name evidence="2" type="ORF">AFUS01_LOCUS38481</name>
</gene>
<comment type="caution">
    <text evidence="2">The sequence shown here is derived from an EMBL/GenBank/DDBJ whole genome shotgun (WGS) entry which is preliminary data.</text>
</comment>
<accession>A0A8J2LUV8</accession>
<organism evidence="2 3">
    <name type="scientific">Allacma fusca</name>
    <dbReference type="NCBI Taxonomy" id="39272"/>
    <lineage>
        <taxon>Eukaryota</taxon>
        <taxon>Metazoa</taxon>
        <taxon>Ecdysozoa</taxon>
        <taxon>Arthropoda</taxon>
        <taxon>Hexapoda</taxon>
        <taxon>Collembola</taxon>
        <taxon>Symphypleona</taxon>
        <taxon>Sminthuridae</taxon>
        <taxon>Allacma</taxon>
    </lineage>
</organism>
<dbReference type="EMBL" id="CAJVCH010548015">
    <property type="protein sequence ID" value="CAG7828560.1"/>
    <property type="molecule type" value="Genomic_DNA"/>
</dbReference>
<proteinExistence type="predicted"/>
<dbReference type="Proteomes" id="UP000708208">
    <property type="component" value="Unassembled WGS sequence"/>
</dbReference>
<feature type="non-terminal residue" evidence="2">
    <location>
        <position position="1"/>
    </location>
</feature>
<keyword evidence="3" id="KW-1185">Reference proteome</keyword>
<evidence type="ECO:0000313" key="2">
    <source>
        <dbReference type="EMBL" id="CAG7828560.1"/>
    </source>
</evidence>
<protein>
    <submittedName>
        <fullName evidence="2">Uncharacterized protein</fullName>
    </submittedName>
</protein>
<evidence type="ECO:0000313" key="3">
    <source>
        <dbReference type="Proteomes" id="UP000708208"/>
    </source>
</evidence>
<feature type="compositionally biased region" description="Basic and acidic residues" evidence="1">
    <location>
        <begin position="160"/>
        <end position="188"/>
    </location>
</feature>
<name>A0A8J2LUV8_9HEXA</name>